<accession>A0ABV6HC85</accession>
<dbReference type="EMBL" id="JBHLWV010000048">
    <property type="protein sequence ID" value="MFC0316497.1"/>
    <property type="molecule type" value="Genomic_DNA"/>
</dbReference>
<proteinExistence type="predicted"/>
<dbReference type="RefSeq" id="WP_382366244.1">
    <property type="nucleotide sequence ID" value="NZ_JBHLWV010000048.1"/>
</dbReference>
<comment type="caution">
    <text evidence="1">The sequence shown here is derived from an EMBL/GenBank/DDBJ whole genome shotgun (WGS) entry which is preliminary data.</text>
</comment>
<evidence type="ECO:0008006" key="3">
    <source>
        <dbReference type="Google" id="ProtNLM"/>
    </source>
</evidence>
<name>A0ABV6HC85_9ACTN</name>
<evidence type="ECO:0000313" key="1">
    <source>
        <dbReference type="EMBL" id="MFC0316497.1"/>
    </source>
</evidence>
<dbReference type="Proteomes" id="UP001589783">
    <property type="component" value="Unassembled WGS sequence"/>
</dbReference>
<gene>
    <name evidence="1" type="ORF">ACFFJD_16760</name>
</gene>
<sequence length="330" mass="36080">MVPVTGLHHSMGHYSMVWSDGKAVDWSPAALPGIDDRWLPQLQAALSSRSHQSLTVTAADCEEYHVAIYPADSPTSPAYGAAVWVGRKHEPPPTKARRIAGLCWDHHKGVAVISQALFDMTSGADTDRPDSFPHTRKPQTLTRKLVAAPDVEPVVLQACMNPTAGTISGAVSILHDHGHLMNWRLNAVVDPSSRISLIGVIHDVTDTDDTPPPLDLRYRQTAGTAILTHTEPSDTPVLAEVITTRHPWMHQTCPARQLIHADDTNELAAASALIRVDASAEPVVQVRVRGLDDAWVLGDVLLTRYPTHTLAADRMRLLYFHPANRQEIDA</sequence>
<reference evidence="1 2" key="1">
    <citation type="submission" date="2024-09" db="EMBL/GenBank/DDBJ databases">
        <authorList>
            <person name="Sun Q."/>
            <person name="Mori K."/>
        </authorList>
    </citation>
    <scope>NUCLEOTIDE SEQUENCE [LARGE SCALE GENOMIC DNA]</scope>
    <source>
        <strain evidence="1 2">CCM 7957</strain>
    </source>
</reference>
<evidence type="ECO:0000313" key="2">
    <source>
        <dbReference type="Proteomes" id="UP001589783"/>
    </source>
</evidence>
<organism evidence="1 2">
    <name type="scientific">Gordonia phosphorivorans</name>
    <dbReference type="NCBI Taxonomy" id="1056982"/>
    <lineage>
        <taxon>Bacteria</taxon>
        <taxon>Bacillati</taxon>
        <taxon>Actinomycetota</taxon>
        <taxon>Actinomycetes</taxon>
        <taxon>Mycobacteriales</taxon>
        <taxon>Gordoniaceae</taxon>
        <taxon>Gordonia</taxon>
    </lineage>
</organism>
<protein>
    <recommendedName>
        <fullName evidence="3">Rv3651-like N-terminal domain-containing protein</fullName>
    </recommendedName>
</protein>
<keyword evidence="2" id="KW-1185">Reference proteome</keyword>